<dbReference type="CDD" id="cd11477">
    <property type="entry name" value="SLC5sbd_u1"/>
    <property type="match status" value="1"/>
</dbReference>
<comment type="subcellular location">
    <subcellularLocation>
        <location evidence="1">Membrane</location>
        <topology evidence="1">Multi-pass membrane protein</topology>
    </subcellularLocation>
</comment>
<keyword evidence="5 7" id="KW-0472">Membrane</keyword>
<feature type="transmembrane region" description="Helical" evidence="7">
    <location>
        <begin position="189"/>
        <end position="208"/>
    </location>
</feature>
<dbReference type="AlphaFoldDB" id="A0A7V4U043"/>
<dbReference type="EMBL" id="DRQG01000053">
    <property type="protein sequence ID" value="HGY55168.1"/>
    <property type="molecule type" value="Genomic_DNA"/>
</dbReference>
<evidence type="ECO:0000256" key="5">
    <source>
        <dbReference type="ARBA" id="ARBA00023136"/>
    </source>
</evidence>
<dbReference type="PANTHER" id="PTHR11819">
    <property type="entry name" value="SOLUTE CARRIER FAMILY 5"/>
    <property type="match status" value="1"/>
</dbReference>
<evidence type="ECO:0000256" key="1">
    <source>
        <dbReference type="ARBA" id="ARBA00004141"/>
    </source>
</evidence>
<evidence type="ECO:0000256" key="6">
    <source>
        <dbReference type="RuleBase" id="RU362091"/>
    </source>
</evidence>
<keyword evidence="4 7" id="KW-1133">Transmembrane helix</keyword>
<sequence length="635" mass="70246">MQHLHMLDFTVILIFFLIIFGIAAYYARKAGESTNEFFLSGRNLPWYLAGTAMVATTFAADTPLAVTELVARNGIAGNWLWWNLAIGAMLTVFFFARLWRRAGIMTDVEFVELRYSGKAAAALRGFRAIYLGLFMNAIVMGWVNKAMEKIFRVTIPEVDAFLLVVVAASIIAVYASASGLLGTARTDSFQFVFAMVGCIILAVIVVQLPDVGGIAAMKSKLAPQILDFFPRIGEVTAGGVTGGALAISAGAFIAHVGLQWWSSWYPGADPGGGGYVAQRMMSAKDEKHSLFATLWFTIAHYTLRPWPWILVALAALLILPRAENPQIIEQENPALYAKVTEAYQNKSLLQSDDPLYATPAFKQMYEKYENTVDPGVMYPKLMLRYLPAGLLGLLIAVFLAAYMSTIASQLNWGTSYLINDFYRRFIRSNADEKHYVLISRLGIVLMTVFSLLITRYFLTTVSGAWEFIINASAGMGAVLILRWFWWRINAWSEISAMIAPLIIYPIATYGFGLKSPITLYPIVLGTTLVWLAVTYLTRPVDEEKLITFFKRTHPGGPGWAAIQKLAPEVKGDSGFGGLFMDWAMGIILVYAFLFGFGQIILAEYLSGLLIIAVGLGAGAVIYWDLKKRGFETLSQ</sequence>
<dbReference type="Gene3D" id="1.20.1730.10">
    <property type="entry name" value="Sodium/glucose cotransporter"/>
    <property type="match status" value="1"/>
</dbReference>
<feature type="transmembrane region" description="Helical" evidence="7">
    <location>
        <begin position="46"/>
        <end position="67"/>
    </location>
</feature>
<evidence type="ECO:0000256" key="4">
    <source>
        <dbReference type="ARBA" id="ARBA00022989"/>
    </source>
</evidence>
<dbReference type="GO" id="GO:0005412">
    <property type="term" value="F:D-glucose:sodium symporter activity"/>
    <property type="evidence" value="ECO:0007669"/>
    <property type="project" value="TreeGrafter"/>
</dbReference>
<name>A0A7V4U043_CALAY</name>
<dbReference type="InterPro" id="IPR038377">
    <property type="entry name" value="Na/Glc_symporter_sf"/>
</dbReference>
<feature type="transmembrane region" description="Helical" evidence="7">
    <location>
        <begin position="79"/>
        <end position="99"/>
    </location>
</feature>
<dbReference type="InterPro" id="IPR001734">
    <property type="entry name" value="Na/solute_symporter"/>
</dbReference>
<dbReference type="PROSITE" id="PS50283">
    <property type="entry name" value="NA_SOLUT_SYMP_3"/>
    <property type="match status" value="1"/>
</dbReference>
<gene>
    <name evidence="8" type="ORF">ENK44_05695</name>
</gene>
<keyword evidence="3 7" id="KW-0812">Transmembrane</keyword>
<evidence type="ECO:0000256" key="7">
    <source>
        <dbReference type="SAM" id="Phobius"/>
    </source>
</evidence>
<feature type="transmembrane region" description="Helical" evidence="7">
    <location>
        <begin position="517"/>
        <end position="536"/>
    </location>
</feature>
<reference evidence="8" key="1">
    <citation type="journal article" date="2020" name="mSystems">
        <title>Genome- and Community-Level Interaction Insights into Carbon Utilization and Element Cycling Functions of Hydrothermarchaeota in Hydrothermal Sediment.</title>
        <authorList>
            <person name="Zhou Z."/>
            <person name="Liu Y."/>
            <person name="Xu W."/>
            <person name="Pan J."/>
            <person name="Luo Z.H."/>
            <person name="Li M."/>
        </authorList>
    </citation>
    <scope>NUCLEOTIDE SEQUENCE [LARGE SCALE GENOMIC DNA]</scope>
    <source>
        <strain evidence="8">HyVt-577</strain>
    </source>
</reference>
<comment type="caution">
    <text evidence="8">The sequence shown here is derived from an EMBL/GenBank/DDBJ whole genome shotgun (WGS) entry which is preliminary data.</text>
</comment>
<dbReference type="Pfam" id="PF00474">
    <property type="entry name" value="SSF"/>
    <property type="match status" value="2"/>
</dbReference>
<accession>A0A7V4U043</accession>
<proteinExistence type="inferred from homology"/>
<feature type="transmembrane region" description="Helical" evidence="7">
    <location>
        <begin position="7"/>
        <end position="26"/>
    </location>
</feature>
<feature type="transmembrane region" description="Helical" evidence="7">
    <location>
        <begin position="582"/>
        <end position="601"/>
    </location>
</feature>
<dbReference type="GO" id="GO:0005886">
    <property type="term" value="C:plasma membrane"/>
    <property type="evidence" value="ECO:0007669"/>
    <property type="project" value="TreeGrafter"/>
</dbReference>
<feature type="transmembrane region" description="Helical" evidence="7">
    <location>
        <begin position="119"/>
        <end position="139"/>
    </location>
</feature>
<organism evidence="8">
    <name type="scientific">Caldithrix abyssi</name>
    <dbReference type="NCBI Taxonomy" id="187145"/>
    <lineage>
        <taxon>Bacteria</taxon>
        <taxon>Pseudomonadati</taxon>
        <taxon>Calditrichota</taxon>
        <taxon>Calditrichia</taxon>
        <taxon>Calditrichales</taxon>
        <taxon>Calditrichaceae</taxon>
        <taxon>Caldithrix</taxon>
    </lineage>
</organism>
<protein>
    <submittedName>
        <fullName evidence="8">Sodium:proline symporter</fullName>
    </submittedName>
</protein>
<feature type="transmembrane region" description="Helical" evidence="7">
    <location>
        <begin position="385"/>
        <end position="414"/>
    </location>
</feature>
<feature type="transmembrane region" description="Helical" evidence="7">
    <location>
        <begin position="494"/>
        <end position="511"/>
    </location>
</feature>
<feature type="transmembrane region" description="Helical" evidence="7">
    <location>
        <begin position="160"/>
        <end position="177"/>
    </location>
</feature>
<evidence type="ECO:0000256" key="2">
    <source>
        <dbReference type="ARBA" id="ARBA00006434"/>
    </source>
</evidence>
<comment type="similarity">
    <text evidence="2 6">Belongs to the sodium:solute symporter (SSF) (TC 2.A.21) family.</text>
</comment>
<evidence type="ECO:0000256" key="3">
    <source>
        <dbReference type="ARBA" id="ARBA00022692"/>
    </source>
</evidence>
<feature type="transmembrane region" description="Helical" evidence="7">
    <location>
        <begin position="464"/>
        <end position="485"/>
    </location>
</feature>
<feature type="transmembrane region" description="Helical" evidence="7">
    <location>
        <begin position="607"/>
        <end position="625"/>
    </location>
</feature>
<feature type="transmembrane region" description="Helical" evidence="7">
    <location>
        <begin position="435"/>
        <end position="458"/>
    </location>
</feature>
<evidence type="ECO:0000313" key="8">
    <source>
        <dbReference type="EMBL" id="HGY55168.1"/>
    </source>
</evidence>
<dbReference type="Proteomes" id="UP000885779">
    <property type="component" value="Unassembled WGS sequence"/>
</dbReference>
<dbReference type="PANTHER" id="PTHR11819:SF77">
    <property type="entry name" value="SODIUM_GLUCOSE COTRANSPORT PROTEIN"/>
    <property type="match status" value="1"/>
</dbReference>